<keyword evidence="4" id="KW-1133">Transmembrane helix</keyword>
<dbReference type="Gene3D" id="1.10.10.60">
    <property type="entry name" value="Homeodomain-like"/>
    <property type="match status" value="2"/>
</dbReference>
<dbReference type="PANTHER" id="PTHR43280">
    <property type="entry name" value="ARAC-FAMILY TRANSCRIPTIONAL REGULATOR"/>
    <property type="match status" value="1"/>
</dbReference>
<feature type="domain" description="HTH araC/xylS-type" evidence="5">
    <location>
        <begin position="200"/>
        <end position="292"/>
    </location>
</feature>
<evidence type="ECO:0000256" key="3">
    <source>
        <dbReference type="ARBA" id="ARBA00023163"/>
    </source>
</evidence>
<evidence type="ECO:0000256" key="4">
    <source>
        <dbReference type="SAM" id="Phobius"/>
    </source>
</evidence>
<evidence type="ECO:0000313" key="6">
    <source>
        <dbReference type="EMBL" id="MPL55938.1"/>
    </source>
</evidence>
<dbReference type="PANTHER" id="PTHR43280:SF34">
    <property type="entry name" value="ARAC-FAMILY TRANSCRIPTIONAL REGULATOR"/>
    <property type="match status" value="1"/>
</dbReference>
<proteinExistence type="predicted"/>
<evidence type="ECO:0000256" key="1">
    <source>
        <dbReference type="ARBA" id="ARBA00023015"/>
    </source>
</evidence>
<dbReference type="SMART" id="SM00342">
    <property type="entry name" value="HTH_ARAC"/>
    <property type="match status" value="1"/>
</dbReference>
<keyword evidence="2" id="KW-0238">DNA-binding</keyword>
<dbReference type="InterPro" id="IPR009057">
    <property type="entry name" value="Homeodomain-like_sf"/>
</dbReference>
<dbReference type="SUPFAM" id="SSF46689">
    <property type="entry name" value="Homeodomain-like"/>
    <property type="match status" value="1"/>
</dbReference>
<name>A0A644SMS3_9ZZZZ</name>
<dbReference type="PROSITE" id="PS01124">
    <property type="entry name" value="HTH_ARAC_FAMILY_2"/>
    <property type="match status" value="1"/>
</dbReference>
<comment type="caution">
    <text evidence="6">The sequence shown here is derived from an EMBL/GenBank/DDBJ whole genome shotgun (WGS) entry which is preliminary data.</text>
</comment>
<dbReference type="GO" id="GO:0003700">
    <property type="term" value="F:DNA-binding transcription factor activity"/>
    <property type="evidence" value="ECO:0007669"/>
    <property type="project" value="InterPro"/>
</dbReference>
<keyword evidence="4" id="KW-0812">Transmembrane</keyword>
<feature type="transmembrane region" description="Helical" evidence="4">
    <location>
        <begin position="123"/>
        <end position="141"/>
    </location>
</feature>
<dbReference type="GO" id="GO:0043565">
    <property type="term" value="F:sequence-specific DNA binding"/>
    <property type="evidence" value="ECO:0007669"/>
    <property type="project" value="InterPro"/>
</dbReference>
<evidence type="ECO:0000256" key="2">
    <source>
        <dbReference type="ARBA" id="ARBA00023125"/>
    </source>
</evidence>
<organism evidence="6">
    <name type="scientific">bioreactor metagenome</name>
    <dbReference type="NCBI Taxonomy" id="1076179"/>
    <lineage>
        <taxon>unclassified sequences</taxon>
        <taxon>metagenomes</taxon>
        <taxon>ecological metagenomes</taxon>
    </lineage>
</organism>
<accession>A0A644SMS3</accession>
<sequence length="295" mass="35059">MLNSCVICLLKKLLVFVFLTFSTLSLEIHFMNFRESNILTSWSIDRNDFINFISLQSIGNSYISRENLNILIPHQFNLITNSPLLFKSVQEQSYVYERTMSNLEQRLSHKFNSIENSSRRNNIYLNILIYFFIYYFYWNFIQKIKKSYTRRSLIPITQNIIKKKEKLAFHDNTHIEYINETTEKIILSRLSKFEDQYAYLHKSTTLGKLATELNTNVKYLSIVIKKHKAENFNHYINELRIKYIIEKLTHNEDFLKYKISYLSDLCGYSSPAAFTKSFIEITGQTPSEFIKSLNK</sequence>
<dbReference type="AlphaFoldDB" id="A0A644SMS3"/>
<dbReference type="InterPro" id="IPR018060">
    <property type="entry name" value="HTH_AraC"/>
</dbReference>
<reference evidence="6" key="1">
    <citation type="submission" date="2019-08" db="EMBL/GenBank/DDBJ databases">
        <authorList>
            <person name="Kucharzyk K."/>
            <person name="Murdoch R.W."/>
            <person name="Higgins S."/>
            <person name="Loffler F."/>
        </authorList>
    </citation>
    <scope>NUCLEOTIDE SEQUENCE</scope>
</reference>
<dbReference type="EMBL" id="VSSQ01000002">
    <property type="protein sequence ID" value="MPL55938.1"/>
    <property type="molecule type" value="Genomic_DNA"/>
</dbReference>
<evidence type="ECO:0000259" key="5">
    <source>
        <dbReference type="PROSITE" id="PS01124"/>
    </source>
</evidence>
<gene>
    <name evidence="6" type="ORF">SDC9_01420</name>
</gene>
<keyword evidence="3" id="KW-0804">Transcription</keyword>
<dbReference type="Pfam" id="PF12833">
    <property type="entry name" value="HTH_18"/>
    <property type="match status" value="1"/>
</dbReference>
<keyword evidence="4" id="KW-0472">Membrane</keyword>
<keyword evidence="1" id="KW-0805">Transcription regulation</keyword>
<protein>
    <recommendedName>
        <fullName evidence="5">HTH araC/xylS-type domain-containing protein</fullName>
    </recommendedName>
</protein>